<reference evidence="1" key="1">
    <citation type="submission" date="2019-11" db="EMBL/GenBank/DDBJ databases">
        <title>Nori genome reveals adaptations in red seaweeds to the harsh intertidal environment.</title>
        <authorList>
            <person name="Wang D."/>
            <person name="Mao Y."/>
        </authorList>
    </citation>
    <scope>NUCLEOTIDE SEQUENCE</scope>
    <source>
        <tissue evidence="1">Gametophyte</tissue>
    </source>
</reference>
<evidence type="ECO:0000313" key="2">
    <source>
        <dbReference type="Proteomes" id="UP000798662"/>
    </source>
</evidence>
<protein>
    <submittedName>
        <fullName evidence="1">Uncharacterized protein</fullName>
    </submittedName>
</protein>
<name>A0ACC3CA89_PYRYE</name>
<keyword evidence="2" id="KW-1185">Reference proteome</keyword>
<organism evidence="1 2">
    <name type="scientific">Pyropia yezoensis</name>
    <name type="common">Susabi-nori</name>
    <name type="synonym">Porphyra yezoensis</name>
    <dbReference type="NCBI Taxonomy" id="2788"/>
    <lineage>
        <taxon>Eukaryota</taxon>
        <taxon>Rhodophyta</taxon>
        <taxon>Bangiophyceae</taxon>
        <taxon>Bangiales</taxon>
        <taxon>Bangiaceae</taxon>
        <taxon>Pyropia</taxon>
    </lineage>
</organism>
<gene>
    <name evidence="1" type="ORF">I4F81_009177</name>
</gene>
<dbReference type="Proteomes" id="UP000798662">
    <property type="component" value="Chromosome 2"/>
</dbReference>
<accession>A0ACC3CA89</accession>
<sequence length="172" mass="17404">MTWHGLEMMQVAREVCGGQGLKCENRIGVSRAAQDISATFEGDNTVLLQQVAKACLAAYARYAKAGGHFDGALAHLSRNCGAGGTAPASLGSLLGALGTLHALAVVEANGGVLLRGGALSPADAAAAHDAVDELCAALRPRAAELAGVMAVPDFLLAPIALDVVAHNSRARP</sequence>
<proteinExistence type="predicted"/>
<evidence type="ECO:0000313" key="1">
    <source>
        <dbReference type="EMBL" id="KAK1866661.1"/>
    </source>
</evidence>
<comment type="caution">
    <text evidence="1">The sequence shown here is derived from an EMBL/GenBank/DDBJ whole genome shotgun (WGS) entry which is preliminary data.</text>
</comment>
<dbReference type="EMBL" id="CM020619">
    <property type="protein sequence ID" value="KAK1866661.1"/>
    <property type="molecule type" value="Genomic_DNA"/>
</dbReference>